<dbReference type="GeneID" id="85349811"/>
<accession>A0AA39NB67</accession>
<evidence type="ECO:0000313" key="2">
    <source>
        <dbReference type="EMBL" id="KAK0462421.1"/>
    </source>
</evidence>
<dbReference type="RefSeq" id="XP_060334033.1">
    <property type="nucleotide sequence ID" value="XM_060466263.1"/>
</dbReference>
<keyword evidence="1" id="KW-0732">Signal</keyword>
<reference evidence="2" key="1">
    <citation type="submission" date="2023-06" db="EMBL/GenBank/DDBJ databases">
        <authorList>
            <consortium name="Lawrence Berkeley National Laboratory"/>
            <person name="Ahrendt S."/>
            <person name="Sahu N."/>
            <person name="Indic B."/>
            <person name="Wong-Bajracharya J."/>
            <person name="Merenyi Z."/>
            <person name="Ke H.-M."/>
            <person name="Monk M."/>
            <person name="Kocsube S."/>
            <person name="Drula E."/>
            <person name="Lipzen A."/>
            <person name="Balint B."/>
            <person name="Henrissat B."/>
            <person name="Andreopoulos B."/>
            <person name="Martin F.M."/>
            <person name="Harder C.B."/>
            <person name="Rigling D."/>
            <person name="Ford K.L."/>
            <person name="Foster G.D."/>
            <person name="Pangilinan J."/>
            <person name="Papanicolaou A."/>
            <person name="Barry K."/>
            <person name="LaButti K."/>
            <person name="Viragh M."/>
            <person name="Koriabine M."/>
            <person name="Yan M."/>
            <person name="Riley R."/>
            <person name="Champramary S."/>
            <person name="Plett K.L."/>
            <person name="Tsai I.J."/>
            <person name="Slot J."/>
            <person name="Sipos G."/>
            <person name="Plett J."/>
            <person name="Nagy L.G."/>
            <person name="Grigoriev I.V."/>
        </authorList>
    </citation>
    <scope>NUCLEOTIDE SEQUENCE</scope>
    <source>
        <strain evidence="2">CCBAS 213</strain>
    </source>
</reference>
<evidence type="ECO:0000256" key="1">
    <source>
        <dbReference type="SAM" id="SignalP"/>
    </source>
</evidence>
<comment type="caution">
    <text evidence="2">The sequence shown here is derived from an EMBL/GenBank/DDBJ whole genome shotgun (WGS) entry which is preliminary data.</text>
</comment>
<dbReference type="AlphaFoldDB" id="A0AA39NB67"/>
<proteinExistence type="predicted"/>
<dbReference type="Proteomes" id="UP001175211">
    <property type="component" value="Unassembled WGS sequence"/>
</dbReference>
<feature type="signal peptide" evidence="1">
    <location>
        <begin position="1"/>
        <end position="19"/>
    </location>
</feature>
<keyword evidence="3" id="KW-1185">Reference proteome</keyword>
<name>A0AA39NB67_ARMTA</name>
<organism evidence="2 3">
    <name type="scientific">Armillaria tabescens</name>
    <name type="common">Ringless honey mushroom</name>
    <name type="synonym">Agaricus tabescens</name>
    <dbReference type="NCBI Taxonomy" id="1929756"/>
    <lineage>
        <taxon>Eukaryota</taxon>
        <taxon>Fungi</taxon>
        <taxon>Dikarya</taxon>
        <taxon>Basidiomycota</taxon>
        <taxon>Agaricomycotina</taxon>
        <taxon>Agaricomycetes</taxon>
        <taxon>Agaricomycetidae</taxon>
        <taxon>Agaricales</taxon>
        <taxon>Marasmiineae</taxon>
        <taxon>Physalacriaceae</taxon>
        <taxon>Desarmillaria</taxon>
    </lineage>
</organism>
<feature type="chain" id="PRO_5041360454" evidence="1">
    <location>
        <begin position="20"/>
        <end position="165"/>
    </location>
</feature>
<protein>
    <submittedName>
        <fullName evidence="2">Uncharacterized protein</fullName>
    </submittedName>
</protein>
<gene>
    <name evidence="2" type="ORF">EV420DRAFT_1186052</name>
</gene>
<dbReference type="EMBL" id="JAUEPS010000009">
    <property type="protein sequence ID" value="KAK0462421.1"/>
    <property type="molecule type" value="Genomic_DNA"/>
</dbReference>
<sequence length="165" mass="18202">MRLYLTWLFILLVSISVSGMPAPGKAHKKYLTIDRYIPALNEAGAFRGASGVAAYEKTFEKCVEVALDTLILWAKDMERTPRNIRAAGFKFLFDPTTEDADSEPTLAKFDFQRISWEDSTATAIAAKAPQFKESIQKVFKEKLAAFEAELRKGTQKGPSSGSAGS</sequence>
<evidence type="ECO:0000313" key="3">
    <source>
        <dbReference type="Proteomes" id="UP001175211"/>
    </source>
</evidence>